<name>A0ABC8TY66_9AQUA</name>
<evidence type="ECO:0000313" key="1">
    <source>
        <dbReference type="EMBL" id="CAK9174426.1"/>
    </source>
</evidence>
<gene>
    <name evidence="1" type="ORF">ILEXP_LOCUS44167</name>
</gene>
<keyword evidence="2" id="KW-1185">Reference proteome</keyword>
<proteinExistence type="predicted"/>
<feature type="non-terminal residue" evidence="1">
    <location>
        <position position="1"/>
    </location>
</feature>
<organism evidence="1 2">
    <name type="scientific">Ilex paraguariensis</name>
    <name type="common">yerba mate</name>
    <dbReference type="NCBI Taxonomy" id="185542"/>
    <lineage>
        <taxon>Eukaryota</taxon>
        <taxon>Viridiplantae</taxon>
        <taxon>Streptophyta</taxon>
        <taxon>Embryophyta</taxon>
        <taxon>Tracheophyta</taxon>
        <taxon>Spermatophyta</taxon>
        <taxon>Magnoliopsida</taxon>
        <taxon>eudicotyledons</taxon>
        <taxon>Gunneridae</taxon>
        <taxon>Pentapetalae</taxon>
        <taxon>asterids</taxon>
        <taxon>campanulids</taxon>
        <taxon>Aquifoliales</taxon>
        <taxon>Aquifoliaceae</taxon>
        <taxon>Ilex</taxon>
    </lineage>
</organism>
<dbReference type="Proteomes" id="UP001642360">
    <property type="component" value="Unassembled WGS sequence"/>
</dbReference>
<accession>A0ABC8TY66</accession>
<protein>
    <submittedName>
        <fullName evidence="1">Uncharacterized protein</fullName>
    </submittedName>
</protein>
<comment type="caution">
    <text evidence="1">The sequence shown here is derived from an EMBL/GenBank/DDBJ whole genome shotgun (WGS) entry which is preliminary data.</text>
</comment>
<evidence type="ECO:0000313" key="2">
    <source>
        <dbReference type="Proteomes" id="UP001642360"/>
    </source>
</evidence>
<dbReference type="EMBL" id="CAUOFW020006359">
    <property type="protein sequence ID" value="CAK9174426.1"/>
    <property type="molecule type" value="Genomic_DNA"/>
</dbReference>
<sequence>KIKVPWRLRELTNQISRRLSALSCTLVHTYREGNMVAAIWLGKGWWIKQSFELLHPFHPSPSKNSDFTGSDTA</sequence>
<dbReference type="AlphaFoldDB" id="A0ABC8TY66"/>
<reference evidence="1 2" key="1">
    <citation type="submission" date="2024-02" db="EMBL/GenBank/DDBJ databases">
        <authorList>
            <person name="Vignale AGUSTIN F."/>
            <person name="Sosa J E."/>
            <person name="Modenutti C."/>
        </authorList>
    </citation>
    <scope>NUCLEOTIDE SEQUENCE [LARGE SCALE GENOMIC DNA]</scope>
</reference>